<organism evidence="4">
    <name type="scientific">Brazilian cedratvirus IHUMI</name>
    <dbReference type="NCBI Taxonomy" id="2126980"/>
    <lineage>
        <taxon>Viruses</taxon>
        <taxon>Pithoviruses</taxon>
        <taxon>Orthocedratvirinae</taxon>
        <taxon>Alphacedratvirus</taxon>
        <taxon>Alphacedratvirus brasiliense</taxon>
    </lineage>
</organism>
<evidence type="ECO:0000256" key="2">
    <source>
        <dbReference type="ARBA" id="ARBA00022737"/>
    </source>
</evidence>
<keyword evidence="2" id="KW-0677">Repeat</keyword>
<evidence type="ECO:0000313" key="4">
    <source>
        <dbReference type="EMBL" id="SPN78987.1"/>
    </source>
</evidence>
<name>A0A2R8FDA2_9VIRU</name>
<dbReference type="Proteomes" id="UP000273054">
    <property type="component" value="Segment"/>
</dbReference>
<evidence type="ECO:0000313" key="5">
    <source>
        <dbReference type="Proteomes" id="UP000273054"/>
    </source>
</evidence>
<protein>
    <submittedName>
        <fullName evidence="4">WD40 domain-containing protein</fullName>
    </submittedName>
</protein>
<dbReference type="EMBL" id="LT994651">
    <property type="protein sequence ID" value="SPN78987.1"/>
    <property type="molecule type" value="Genomic_DNA"/>
</dbReference>
<dbReference type="SMART" id="SM00320">
    <property type="entry name" value="WD40"/>
    <property type="match status" value="2"/>
</dbReference>
<dbReference type="InterPro" id="IPR015943">
    <property type="entry name" value="WD40/YVTN_repeat-like_dom_sf"/>
</dbReference>
<reference evidence="4" key="1">
    <citation type="submission" date="2018-03" db="EMBL/GenBank/DDBJ databases">
        <authorList>
            <consortium name="Urmite Genomes"/>
        </authorList>
    </citation>
    <scope>NUCLEOTIDE SEQUENCE [LARGE SCALE GENOMIC DNA]</scope>
    <source>
        <strain evidence="4">IHUMI-27.7</strain>
    </source>
</reference>
<comment type="similarity">
    <text evidence="3">Belongs to the WD repeat PROPPIN family.</text>
</comment>
<dbReference type="InterPro" id="IPR036322">
    <property type="entry name" value="WD40_repeat_dom_sf"/>
</dbReference>
<accession>A0A2R8FDA2</accession>
<evidence type="ECO:0000256" key="3">
    <source>
        <dbReference type="ARBA" id="ARBA00025740"/>
    </source>
</evidence>
<dbReference type="Pfam" id="PF21032">
    <property type="entry name" value="PROPPIN"/>
    <property type="match status" value="1"/>
</dbReference>
<dbReference type="Gene3D" id="2.130.10.10">
    <property type="entry name" value="YVTN repeat-like/Quinoprotein amine dehydrogenase"/>
    <property type="match status" value="1"/>
</dbReference>
<proteinExistence type="inferred from homology"/>
<sequence length="333" mass="37514">MNQSVLYYNFNEDGTCFCVGTDKGFQIWNLSPCKIRYAKDLGGIGIVDMVERSNILALVGGGNNPAYPKNKVMIWDDNMGEVLAELEFRSQVSLVRISRTRIMVATWNKIYVYRFSDLSLLYSGEIQDGTGHITSYVDKILAYPALRDGQVQIHFEQSKFNKAPFQAHEHKISNLCLNREATLLATASSQGTVIKIFNLGERKLLTKLRRSKDPAKITHMSFSPNSEWLCVCSDKGTAHIFSILDDTKAQKSSINFIGDIAILPSGLHDYVNSDFSFAQIHYLPPDSKVIFDTQVDNQLHVLSSDGHLTLYSFDTKRGGEARRELSYIYKQGD</sequence>
<dbReference type="InterPro" id="IPR048720">
    <property type="entry name" value="PROPPIN"/>
</dbReference>
<dbReference type="SUPFAM" id="SSF50978">
    <property type="entry name" value="WD40 repeat-like"/>
    <property type="match status" value="1"/>
</dbReference>
<keyword evidence="5" id="KW-1185">Reference proteome</keyword>
<keyword evidence="1" id="KW-0853">WD repeat</keyword>
<dbReference type="InterPro" id="IPR001680">
    <property type="entry name" value="WD40_rpt"/>
</dbReference>
<gene>
    <name evidence="4" type="ORF">BRZCDTV_98</name>
</gene>
<dbReference type="PANTHER" id="PTHR11227">
    <property type="entry name" value="WD-REPEAT PROTEIN INTERACTING WITH PHOSPHOINOSIDES WIPI -RELATED"/>
    <property type="match status" value="1"/>
</dbReference>
<evidence type="ECO:0000256" key="1">
    <source>
        <dbReference type="ARBA" id="ARBA00022574"/>
    </source>
</evidence>